<dbReference type="AlphaFoldDB" id="A0A392TIA7"/>
<organism evidence="1 2">
    <name type="scientific">Trifolium medium</name>
    <dbReference type="NCBI Taxonomy" id="97028"/>
    <lineage>
        <taxon>Eukaryota</taxon>
        <taxon>Viridiplantae</taxon>
        <taxon>Streptophyta</taxon>
        <taxon>Embryophyta</taxon>
        <taxon>Tracheophyta</taxon>
        <taxon>Spermatophyta</taxon>
        <taxon>Magnoliopsida</taxon>
        <taxon>eudicotyledons</taxon>
        <taxon>Gunneridae</taxon>
        <taxon>Pentapetalae</taxon>
        <taxon>rosids</taxon>
        <taxon>fabids</taxon>
        <taxon>Fabales</taxon>
        <taxon>Fabaceae</taxon>
        <taxon>Papilionoideae</taxon>
        <taxon>50 kb inversion clade</taxon>
        <taxon>NPAAA clade</taxon>
        <taxon>Hologalegina</taxon>
        <taxon>IRL clade</taxon>
        <taxon>Trifolieae</taxon>
        <taxon>Trifolium</taxon>
    </lineage>
</organism>
<evidence type="ECO:0000313" key="2">
    <source>
        <dbReference type="Proteomes" id="UP000265520"/>
    </source>
</evidence>
<evidence type="ECO:0000313" key="1">
    <source>
        <dbReference type="EMBL" id="MCI60334.1"/>
    </source>
</evidence>
<reference evidence="1 2" key="1">
    <citation type="journal article" date="2018" name="Front. Plant Sci.">
        <title>Red Clover (Trifolium pratense) and Zigzag Clover (T. medium) - A Picture of Genomic Similarities and Differences.</title>
        <authorList>
            <person name="Dluhosova J."/>
            <person name="Istvanek J."/>
            <person name="Nedelnik J."/>
            <person name="Repkova J."/>
        </authorList>
    </citation>
    <scope>NUCLEOTIDE SEQUENCE [LARGE SCALE GENOMIC DNA]</scope>
    <source>
        <strain evidence="2">cv. 10/8</strain>
        <tissue evidence="1">Leaf</tissue>
    </source>
</reference>
<feature type="non-terminal residue" evidence="1">
    <location>
        <position position="1"/>
    </location>
</feature>
<dbReference type="EMBL" id="LXQA010579593">
    <property type="protein sequence ID" value="MCI60334.1"/>
    <property type="molecule type" value="Genomic_DNA"/>
</dbReference>
<protein>
    <submittedName>
        <fullName evidence="1">Uncharacterized protein</fullName>
    </submittedName>
</protein>
<comment type="caution">
    <text evidence="1">The sequence shown here is derived from an EMBL/GenBank/DDBJ whole genome shotgun (WGS) entry which is preliminary data.</text>
</comment>
<dbReference type="Proteomes" id="UP000265520">
    <property type="component" value="Unassembled WGS sequence"/>
</dbReference>
<accession>A0A392TIA7</accession>
<sequence>ENLGLLDSELSMHMKFSLEPKTLFVKKEIFEQSEIDALKAEVNERLSSQQAQISEVVHNQKLMAAKQEEMSADLKAILAILSQK</sequence>
<keyword evidence="2" id="KW-1185">Reference proteome</keyword>
<proteinExistence type="predicted"/>
<name>A0A392TIA7_9FABA</name>